<keyword evidence="1" id="KW-0328">Glycosyltransferase</keyword>
<evidence type="ECO:0000256" key="1">
    <source>
        <dbReference type="ARBA" id="ARBA00022676"/>
    </source>
</evidence>
<reference evidence="3 4" key="1">
    <citation type="submission" date="2019-07" db="EMBL/GenBank/DDBJ databases">
        <title>Genomic Encyclopedia of Archaeal and Bacterial Type Strains, Phase II (KMG-II): from individual species to whole genera.</title>
        <authorList>
            <person name="Goeker M."/>
        </authorList>
    </citation>
    <scope>NUCLEOTIDE SEQUENCE [LARGE SCALE GENOMIC DNA]</scope>
    <source>
        <strain evidence="3 4">ATCC BAA-252</strain>
    </source>
</reference>
<gene>
    <name evidence="3" type="ORF">JM93_02310</name>
</gene>
<dbReference type="RefSeq" id="WP_208995117.1">
    <property type="nucleotide sequence ID" value="NZ_SMLY01000076.1"/>
</dbReference>
<dbReference type="Pfam" id="PF03808">
    <property type="entry name" value="Glyco_tran_WecG"/>
    <property type="match status" value="1"/>
</dbReference>
<sequence>MTRFTDASEPNSIALGPLVIQRLKREEAIAFVYDRVCNRTQTDIAICNAHTVLLALDDPKYASVLNSMVLFNDGMGVNLASRSLEGIWFPDNLNGTDFVPYLLDRIDAPLRVFLLGAEQSSVTGAAMRIAEDCPKHQIVGVQNGFFSASEVPRICEEISEAAPDLLLVAMGNPRQEVFIHDNRHSINATVTIGVGALFDFVSGKVERAPLWMRRWGLEWLFRLLQEPKRLSRRYLIGIPRFLTLILRLKRAR</sequence>
<dbReference type="CDD" id="cd06533">
    <property type="entry name" value="Glyco_transf_WecG_TagA"/>
    <property type="match status" value="1"/>
</dbReference>
<dbReference type="GO" id="GO:0016758">
    <property type="term" value="F:hexosyltransferase activity"/>
    <property type="evidence" value="ECO:0007669"/>
    <property type="project" value="TreeGrafter"/>
</dbReference>
<dbReference type="EMBL" id="VLLF01000005">
    <property type="protein sequence ID" value="TWI87073.1"/>
    <property type="molecule type" value="Genomic_DNA"/>
</dbReference>
<protein>
    <submittedName>
        <fullName evidence="3">Exopolysaccharide biosynthesis WecB/TagA/CpsF family protein</fullName>
    </submittedName>
</protein>
<organism evidence="3 4">
    <name type="scientific">Roseibium hamelinense</name>
    <dbReference type="NCBI Taxonomy" id="150831"/>
    <lineage>
        <taxon>Bacteria</taxon>
        <taxon>Pseudomonadati</taxon>
        <taxon>Pseudomonadota</taxon>
        <taxon>Alphaproteobacteria</taxon>
        <taxon>Hyphomicrobiales</taxon>
        <taxon>Stappiaceae</taxon>
        <taxon>Roseibium</taxon>
    </lineage>
</organism>
<dbReference type="AlphaFoldDB" id="A0A562T1D5"/>
<evidence type="ECO:0000313" key="3">
    <source>
        <dbReference type="EMBL" id="TWI87073.1"/>
    </source>
</evidence>
<accession>A0A562T1D5</accession>
<keyword evidence="2" id="KW-0808">Transferase</keyword>
<dbReference type="PANTHER" id="PTHR34136">
    <property type="match status" value="1"/>
</dbReference>
<dbReference type="PANTHER" id="PTHR34136:SF1">
    <property type="entry name" value="UDP-N-ACETYL-D-MANNOSAMINURONIC ACID TRANSFERASE"/>
    <property type="match status" value="1"/>
</dbReference>
<proteinExistence type="predicted"/>
<evidence type="ECO:0000256" key="2">
    <source>
        <dbReference type="ARBA" id="ARBA00022679"/>
    </source>
</evidence>
<name>A0A562T1D5_9HYPH</name>
<evidence type="ECO:0000313" key="4">
    <source>
        <dbReference type="Proteomes" id="UP000320593"/>
    </source>
</evidence>
<dbReference type="Proteomes" id="UP000320593">
    <property type="component" value="Unassembled WGS sequence"/>
</dbReference>
<dbReference type="NCBIfam" id="TIGR00696">
    <property type="entry name" value="wecG_tagA_cpsF"/>
    <property type="match status" value="1"/>
</dbReference>
<comment type="caution">
    <text evidence="3">The sequence shown here is derived from an EMBL/GenBank/DDBJ whole genome shotgun (WGS) entry which is preliminary data.</text>
</comment>
<keyword evidence="4" id="KW-1185">Reference proteome</keyword>
<dbReference type="InterPro" id="IPR004629">
    <property type="entry name" value="WecG_TagA_CpsF"/>
</dbReference>